<dbReference type="GO" id="GO:0005886">
    <property type="term" value="C:plasma membrane"/>
    <property type="evidence" value="ECO:0007669"/>
    <property type="project" value="UniProtKB-SubCell"/>
</dbReference>
<evidence type="ECO:0000256" key="3">
    <source>
        <dbReference type="ARBA" id="ARBA00022475"/>
    </source>
</evidence>
<feature type="transmembrane region" description="Helical" evidence="7">
    <location>
        <begin position="114"/>
        <end position="134"/>
    </location>
</feature>
<gene>
    <name evidence="9" type="ORF">Cspa_c56450</name>
</gene>
<dbReference type="PANTHER" id="PTHR30193:SF37">
    <property type="entry name" value="INNER MEMBRANE ABC TRANSPORTER PERMEASE PROTEIN YCJO"/>
    <property type="match status" value="1"/>
</dbReference>
<keyword evidence="5 7" id="KW-1133">Transmembrane helix</keyword>
<accession>M1MXW3</accession>
<proteinExistence type="inferred from homology"/>
<dbReference type="InterPro" id="IPR035906">
    <property type="entry name" value="MetI-like_sf"/>
</dbReference>
<dbReference type="Proteomes" id="UP000011728">
    <property type="component" value="Chromosome"/>
</dbReference>
<feature type="transmembrane region" description="Helical" evidence="7">
    <location>
        <begin position="268"/>
        <end position="290"/>
    </location>
</feature>
<keyword evidence="6 7" id="KW-0472">Membrane</keyword>
<evidence type="ECO:0000256" key="5">
    <source>
        <dbReference type="ARBA" id="ARBA00022989"/>
    </source>
</evidence>
<evidence type="ECO:0000256" key="1">
    <source>
        <dbReference type="ARBA" id="ARBA00004651"/>
    </source>
</evidence>
<dbReference type="EMBL" id="CP004121">
    <property type="protein sequence ID" value="AGF59371.1"/>
    <property type="molecule type" value="Genomic_DNA"/>
</dbReference>
<dbReference type="CDD" id="cd06261">
    <property type="entry name" value="TM_PBP2"/>
    <property type="match status" value="1"/>
</dbReference>
<evidence type="ECO:0000313" key="9">
    <source>
        <dbReference type="EMBL" id="AGF59371.1"/>
    </source>
</evidence>
<feature type="domain" description="ABC transmembrane type-1" evidence="8">
    <location>
        <begin position="76"/>
        <end position="289"/>
    </location>
</feature>
<evidence type="ECO:0000256" key="4">
    <source>
        <dbReference type="ARBA" id="ARBA00022692"/>
    </source>
</evidence>
<dbReference type="PANTHER" id="PTHR30193">
    <property type="entry name" value="ABC TRANSPORTER PERMEASE PROTEIN"/>
    <property type="match status" value="1"/>
</dbReference>
<feature type="transmembrane region" description="Helical" evidence="7">
    <location>
        <begin position="80"/>
        <end position="102"/>
    </location>
</feature>
<dbReference type="eggNOG" id="COG1175">
    <property type="taxonomic scope" value="Bacteria"/>
</dbReference>
<comment type="subcellular location">
    <subcellularLocation>
        <location evidence="1 7">Cell membrane</location>
        <topology evidence="1 7">Multi-pass membrane protein</topology>
    </subcellularLocation>
</comment>
<feature type="transmembrane region" description="Helical" evidence="7">
    <location>
        <begin position="15"/>
        <end position="39"/>
    </location>
</feature>
<dbReference type="Gene3D" id="1.10.3720.10">
    <property type="entry name" value="MetI-like"/>
    <property type="match status" value="1"/>
</dbReference>
<protein>
    <submittedName>
        <fullName evidence="9">Carbohydrate ABC transporter membrane protein 1, CUT1 family</fullName>
    </submittedName>
</protein>
<keyword evidence="4 7" id="KW-0812">Transmembrane</keyword>
<dbReference type="Pfam" id="PF00528">
    <property type="entry name" value="BPD_transp_1"/>
    <property type="match status" value="1"/>
</dbReference>
<keyword evidence="2 7" id="KW-0813">Transport</keyword>
<evidence type="ECO:0000256" key="6">
    <source>
        <dbReference type="ARBA" id="ARBA00023136"/>
    </source>
</evidence>
<keyword evidence="10" id="KW-1185">Reference proteome</keyword>
<keyword evidence="3" id="KW-1003">Cell membrane</keyword>
<dbReference type="InterPro" id="IPR000515">
    <property type="entry name" value="MetI-like"/>
</dbReference>
<reference evidence="9 10" key="1">
    <citation type="submission" date="2013-02" db="EMBL/GenBank/DDBJ databases">
        <title>Genome sequence of Clostridium saccharoperbutylacetonicum N1-4(HMT).</title>
        <authorList>
            <person name="Poehlein A."/>
            <person name="Daniel R."/>
        </authorList>
    </citation>
    <scope>NUCLEOTIDE SEQUENCE [LARGE SCALE GENOMIC DNA]</scope>
    <source>
        <strain evidence="10">N1-4(HMT)</strain>
    </source>
</reference>
<dbReference type="AlphaFoldDB" id="M1MXW3"/>
<dbReference type="OrthoDB" id="9779462at2"/>
<evidence type="ECO:0000313" key="10">
    <source>
        <dbReference type="Proteomes" id="UP000011728"/>
    </source>
</evidence>
<feature type="transmembrane region" description="Helical" evidence="7">
    <location>
        <begin position="165"/>
        <end position="187"/>
    </location>
</feature>
<dbReference type="RefSeq" id="WP_015395678.1">
    <property type="nucleotide sequence ID" value="NC_020291.1"/>
</dbReference>
<comment type="similarity">
    <text evidence="7">Belongs to the binding-protein-dependent transport system permease family.</text>
</comment>
<dbReference type="PATRIC" id="fig|931276.5.peg.5690"/>
<dbReference type="SUPFAM" id="SSF160964">
    <property type="entry name" value="MalF N-terminal region-like"/>
    <property type="match status" value="1"/>
</dbReference>
<dbReference type="HOGENOM" id="CLU_016047_0_2_9"/>
<organism evidence="9 10">
    <name type="scientific">Clostridium saccharoperbutylacetonicum N1-4(HMT)</name>
    <dbReference type="NCBI Taxonomy" id="931276"/>
    <lineage>
        <taxon>Bacteria</taxon>
        <taxon>Bacillati</taxon>
        <taxon>Bacillota</taxon>
        <taxon>Clostridia</taxon>
        <taxon>Eubacteriales</taxon>
        <taxon>Clostridiaceae</taxon>
        <taxon>Clostridium</taxon>
    </lineage>
</organism>
<sequence>MEGFGQKLKKYKYPYLFIAPTLIILFIFSIMPIIIAFIISFTNMDLKGLVDFSNIKFTGISNYIKLFQDDLFLKAAFNTLFYVVLGVPLVIILSLIVAILLDQGTSFMFKVCRMFYYAPAITNVVAVAVIWGFLYNSNYGLFNQILKSLSLPPISWLQDVLMAKISLVALAVWRAIGMNMLIFLAALKGIPKSYYEAAQIDGANSLERFIYIKFPLLRSSIFFVTITTLIGWIQFFEEPLVMTKGGPLNSTMSMALLIYQNGFKNSNFGYAAAGSFVLFAIIIIATSVQFKFKKDNVEY</sequence>
<evidence type="ECO:0000256" key="2">
    <source>
        <dbReference type="ARBA" id="ARBA00022448"/>
    </source>
</evidence>
<evidence type="ECO:0000256" key="7">
    <source>
        <dbReference type="RuleBase" id="RU363032"/>
    </source>
</evidence>
<dbReference type="KEGG" id="csr:Cspa_c56450"/>
<dbReference type="SUPFAM" id="SSF161098">
    <property type="entry name" value="MetI-like"/>
    <property type="match status" value="1"/>
</dbReference>
<feature type="transmembrane region" description="Helical" evidence="7">
    <location>
        <begin position="216"/>
        <end position="235"/>
    </location>
</feature>
<dbReference type="InterPro" id="IPR051393">
    <property type="entry name" value="ABC_transporter_permease"/>
</dbReference>
<evidence type="ECO:0000259" key="8">
    <source>
        <dbReference type="PROSITE" id="PS50928"/>
    </source>
</evidence>
<name>M1MXW3_9CLOT</name>
<dbReference type="GO" id="GO:0055085">
    <property type="term" value="P:transmembrane transport"/>
    <property type="evidence" value="ECO:0007669"/>
    <property type="project" value="InterPro"/>
</dbReference>
<dbReference type="PROSITE" id="PS50928">
    <property type="entry name" value="ABC_TM1"/>
    <property type="match status" value="1"/>
</dbReference>